<feature type="transmembrane region" description="Helical" evidence="2">
    <location>
        <begin position="339"/>
        <end position="359"/>
    </location>
</feature>
<evidence type="ECO:0000313" key="3">
    <source>
        <dbReference type="EMBL" id="KAG2492840.1"/>
    </source>
</evidence>
<evidence type="ECO:0000313" key="4">
    <source>
        <dbReference type="Proteomes" id="UP000612055"/>
    </source>
</evidence>
<feature type="transmembrane region" description="Helical" evidence="2">
    <location>
        <begin position="429"/>
        <end position="450"/>
    </location>
</feature>
<reference evidence="3" key="1">
    <citation type="journal article" date="2020" name="bioRxiv">
        <title>Comparative genomics of Chlamydomonas.</title>
        <authorList>
            <person name="Craig R.J."/>
            <person name="Hasan A.R."/>
            <person name="Ness R.W."/>
            <person name="Keightley P.D."/>
        </authorList>
    </citation>
    <scope>NUCLEOTIDE SEQUENCE</scope>
    <source>
        <strain evidence="3">CCAP 11/70</strain>
    </source>
</reference>
<accession>A0A835XZF7</accession>
<dbReference type="PANTHER" id="PTHR23534:SF1">
    <property type="entry name" value="MAJOR FACILITATOR SUPERFAMILY PROTEIN"/>
    <property type="match status" value="1"/>
</dbReference>
<feature type="compositionally biased region" description="Acidic residues" evidence="1">
    <location>
        <begin position="232"/>
        <end position="244"/>
    </location>
</feature>
<feature type="region of interest" description="Disordered" evidence="1">
    <location>
        <begin position="205"/>
        <end position="280"/>
    </location>
</feature>
<keyword evidence="2" id="KW-0472">Membrane</keyword>
<feature type="transmembrane region" description="Helical" evidence="2">
    <location>
        <begin position="405"/>
        <end position="423"/>
    </location>
</feature>
<keyword evidence="2" id="KW-1133">Transmembrane helix</keyword>
<feature type="transmembrane region" description="Helical" evidence="2">
    <location>
        <begin position="495"/>
        <end position="518"/>
    </location>
</feature>
<protein>
    <recommendedName>
        <fullName evidence="5">MFS transporter</fullName>
    </recommendedName>
</protein>
<dbReference type="OrthoDB" id="6612291at2759"/>
<feature type="transmembrane region" description="Helical" evidence="2">
    <location>
        <begin position="73"/>
        <end position="91"/>
    </location>
</feature>
<sequence length="533" mass="54504">MSHPRRLANIIGLSLGWCLMVSIVFIQLSTSTLAARAFGGDAVATLPAGIMMAGATLSATPGTLAMKRWGRRAVLLSSGVASVGGAALMVVAARWELLWLLVLGSVPLGVCNAQANNLRFAAVEFAWAGFEPHAMSLVVTGAVLAAVVGPEVARHTRTALPWPYVATYLYVVGLSAAYCVLVAVLEFGRTPDLVAEKAAQAAARAAAERKQPEGQGRGADEEAAGGGGATDGEGEGEESGDDESLERGVAAGTGVGGGVGARAEGAGPGQGPGQGGTPGRVVVAVEPHQAQAQARAQATPQAGPRGNSTAPAGPVVAVAPMEPAAAPAVRPVRELLLTWTYLVPITTAALAYAGMAGMMTASPLAIRDQSYSFEDATQVIQVHIISMFFPSLVTGEVIRILTDRGTALTGAVILVGGTATFFAGARLPVFYGANAVIGYGWNLAYVGASVMVSKTYSPVEKFLAQGVCDTVVLGALGIVTVVSGSLYGWLGWTGYTGVFMVVNGLSVVINLVAMANYVMRRSKARAAPVKSVR</sequence>
<keyword evidence="2" id="KW-0812">Transmembrane</keyword>
<dbReference type="EMBL" id="JAEHOE010000042">
    <property type="protein sequence ID" value="KAG2492840.1"/>
    <property type="molecule type" value="Genomic_DNA"/>
</dbReference>
<dbReference type="AlphaFoldDB" id="A0A835XZF7"/>
<feature type="transmembrane region" description="Helical" evidence="2">
    <location>
        <begin position="125"/>
        <end position="148"/>
    </location>
</feature>
<feature type="transmembrane region" description="Helical" evidence="2">
    <location>
        <begin position="46"/>
        <end position="66"/>
    </location>
</feature>
<dbReference type="InterPro" id="IPR036259">
    <property type="entry name" value="MFS_trans_sf"/>
</dbReference>
<evidence type="ECO:0000256" key="1">
    <source>
        <dbReference type="SAM" id="MobiDB-lite"/>
    </source>
</evidence>
<name>A0A835XZF7_9CHLO</name>
<dbReference type="SUPFAM" id="SSF103473">
    <property type="entry name" value="MFS general substrate transporter"/>
    <property type="match status" value="1"/>
</dbReference>
<dbReference type="Gene3D" id="1.20.1250.20">
    <property type="entry name" value="MFS general substrate transporter like domains"/>
    <property type="match status" value="2"/>
</dbReference>
<evidence type="ECO:0000256" key="2">
    <source>
        <dbReference type="SAM" id="Phobius"/>
    </source>
</evidence>
<keyword evidence="4" id="KW-1185">Reference proteome</keyword>
<comment type="caution">
    <text evidence="3">The sequence shown here is derived from an EMBL/GenBank/DDBJ whole genome shotgun (WGS) entry which is preliminary data.</text>
</comment>
<organism evidence="3 4">
    <name type="scientific">Edaphochlamys debaryana</name>
    <dbReference type="NCBI Taxonomy" id="47281"/>
    <lineage>
        <taxon>Eukaryota</taxon>
        <taxon>Viridiplantae</taxon>
        <taxon>Chlorophyta</taxon>
        <taxon>core chlorophytes</taxon>
        <taxon>Chlorophyceae</taxon>
        <taxon>CS clade</taxon>
        <taxon>Chlamydomonadales</taxon>
        <taxon>Chlamydomonadales incertae sedis</taxon>
        <taxon>Edaphochlamys</taxon>
    </lineage>
</organism>
<feature type="compositionally biased region" description="Gly residues" evidence="1">
    <location>
        <begin position="251"/>
        <end position="278"/>
    </location>
</feature>
<feature type="transmembrane region" description="Helical" evidence="2">
    <location>
        <begin position="97"/>
        <end position="113"/>
    </location>
</feature>
<proteinExistence type="predicted"/>
<evidence type="ECO:0008006" key="5">
    <source>
        <dbReference type="Google" id="ProtNLM"/>
    </source>
</evidence>
<feature type="transmembrane region" description="Helical" evidence="2">
    <location>
        <begin position="7"/>
        <end position="26"/>
    </location>
</feature>
<dbReference type="Proteomes" id="UP000612055">
    <property type="component" value="Unassembled WGS sequence"/>
</dbReference>
<gene>
    <name evidence="3" type="ORF">HYH03_008994</name>
</gene>
<feature type="transmembrane region" description="Helical" evidence="2">
    <location>
        <begin position="168"/>
        <end position="187"/>
    </location>
</feature>
<dbReference type="PANTHER" id="PTHR23534">
    <property type="entry name" value="MFS PERMEASE"/>
    <property type="match status" value="1"/>
</dbReference>
<feature type="transmembrane region" description="Helical" evidence="2">
    <location>
        <begin position="379"/>
        <end position="398"/>
    </location>
</feature>
<feature type="transmembrane region" description="Helical" evidence="2">
    <location>
        <begin position="462"/>
        <end position="489"/>
    </location>
</feature>